<evidence type="ECO:0000259" key="5">
    <source>
        <dbReference type="SMART" id="SM00066"/>
    </source>
</evidence>
<evidence type="ECO:0000313" key="7">
    <source>
        <dbReference type="EMBL" id="KAK0754043.1"/>
    </source>
</evidence>
<accession>A0AA40FA39</accession>
<evidence type="ECO:0000256" key="1">
    <source>
        <dbReference type="ARBA" id="ARBA00004123"/>
    </source>
</evidence>
<dbReference type="SUPFAM" id="SSF57701">
    <property type="entry name" value="Zn2/Cys6 DNA-binding domain"/>
    <property type="match status" value="1"/>
</dbReference>
<evidence type="ECO:0000259" key="6">
    <source>
        <dbReference type="SMART" id="SM00906"/>
    </source>
</evidence>
<comment type="caution">
    <text evidence="7">The sequence shown here is derived from an EMBL/GenBank/DDBJ whole genome shotgun (WGS) entry which is preliminary data.</text>
</comment>
<dbReference type="SMART" id="SM00066">
    <property type="entry name" value="GAL4"/>
    <property type="match status" value="1"/>
</dbReference>
<dbReference type="Pfam" id="PF04082">
    <property type="entry name" value="Fungal_trans"/>
    <property type="match status" value="1"/>
</dbReference>
<feature type="compositionally biased region" description="Acidic residues" evidence="4">
    <location>
        <begin position="134"/>
        <end position="150"/>
    </location>
</feature>
<dbReference type="EMBL" id="JAUKUD010000001">
    <property type="protein sequence ID" value="KAK0754043.1"/>
    <property type="molecule type" value="Genomic_DNA"/>
</dbReference>
<feature type="region of interest" description="Disordered" evidence="4">
    <location>
        <begin position="1"/>
        <end position="24"/>
    </location>
</feature>
<reference evidence="7" key="1">
    <citation type="submission" date="2023-06" db="EMBL/GenBank/DDBJ databases">
        <title>Genome-scale phylogeny and comparative genomics of the fungal order Sordariales.</title>
        <authorList>
            <consortium name="Lawrence Berkeley National Laboratory"/>
            <person name="Hensen N."/>
            <person name="Bonometti L."/>
            <person name="Westerberg I."/>
            <person name="Brannstrom I.O."/>
            <person name="Guillou S."/>
            <person name="Cros-Aarteil S."/>
            <person name="Calhoun S."/>
            <person name="Haridas S."/>
            <person name="Kuo A."/>
            <person name="Mondo S."/>
            <person name="Pangilinan J."/>
            <person name="Riley R."/>
            <person name="LaButti K."/>
            <person name="Andreopoulos B."/>
            <person name="Lipzen A."/>
            <person name="Chen C."/>
            <person name="Yanf M."/>
            <person name="Daum C."/>
            <person name="Ng V."/>
            <person name="Clum A."/>
            <person name="Steindorff A."/>
            <person name="Ohm R."/>
            <person name="Martin F."/>
            <person name="Silar P."/>
            <person name="Natvig D."/>
            <person name="Lalanne C."/>
            <person name="Gautier V."/>
            <person name="Ament-velasquez S.L."/>
            <person name="Kruys A."/>
            <person name="Hutchinson M.I."/>
            <person name="Powell A.J."/>
            <person name="Barry K."/>
            <person name="Miller A.N."/>
            <person name="Grigoriev I.V."/>
            <person name="Debuchy R."/>
            <person name="Gladieux P."/>
            <person name="Thoren M.H."/>
            <person name="Johannesson H."/>
        </authorList>
    </citation>
    <scope>NUCLEOTIDE SEQUENCE</scope>
    <source>
        <strain evidence="7">SMH3187-1</strain>
    </source>
</reference>
<dbReference type="GO" id="GO:0008270">
    <property type="term" value="F:zinc ion binding"/>
    <property type="evidence" value="ECO:0007669"/>
    <property type="project" value="InterPro"/>
</dbReference>
<keyword evidence="2" id="KW-0479">Metal-binding</keyword>
<keyword evidence="3" id="KW-0539">Nucleus</keyword>
<evidence type="ECO:0000256" key="2">
    <source>
        <dbReference type="ARBA" id="ARBA00022723"/>
    </source>
</evidence>
<dbReference type="PANTHER" id="PTHR31001">
    <property type="entry name" value="UNCHARACTERIZED TRANSCRIPTIONAL REGULATORY PROTEIN"/>
    <property type="match status" value="1"/>
</dbReference>
<dbReference type="InterPro" id="IPR050613">
    <property type="entry name" value="Sec_Metabolite_Reg"/>
</dbReference>
<name>A0AA40FA39_9PEZI</name>
<evidence type="ECO:0000256" key="4">
    <source>
        <dbReference type="SAM" id="MobiDB-lite"/>
    </source>
</evidence>
<dbReference type="GO" id="GO:0000981">
    <property type="term" value="F:DNA-binding transcription factor activity, RNA polymerase II-specific"/>
    <property type="evidence" value="ECO:0007669"/>
    <property type="project" value="InterPro"/>
</dbReference>
<dbReference type="GO" id="GO:0005634">
    <property type="term" value="C:nucleus"/>
    <property type="evidence" value="ECO:0007669"/>
    <property type="project" value="UniProtKB-SubCell"/>
</dbReference>
<organism evidence="7 8">
    <name type="scientific">Schizothecium vesticola</name>
    <dbReference type="NCBI Taxonomy" id="314040"/>
    <lineage>
        <taxon>Eukaryota</taxon>
        <taxon>Fungi</taxon>
        <taxon>Dikarya</taxon>
        <taxon>Ascomycota</taxon>
        <taxon>Pezizomycotina</taxon>
        <taxon>Sordariomycetes</taxon>
        <taxon>Sordariomycetidae</taxon>
        <taxon>Sordariales</taxon>
        <taxon>Schizotheciaceae</taxon>
        <taxon>Schizothecium</taxon>
    </lineage>
</organism>
<dbReference type="InterPro" id="IPR036864">
    <property type="entry name" value="Zn2-C6_fun-type_DNA-bd_sf"/>
</dbReference>
<feature type="region of interest" description="Disordered" evidence="4">
    <location>
        <begin position="63"/>
        <end position="84"/>
    </location>
</feature>
<gene>
    <name evidence="7" type="ORF">B0T18DRAFT_434561</name>
</gene>
<dbReference type="Gene3D" id="4.10.240.10">
    <property type="entry name" value="Zn(2)-C6 fungal-type DNA-binding domain"/>
    <property type="match status" value="1"/>
</dbReference>
<dbReference type="CDD" id="cd00067">
    <property type="entry name" value="GAL4"/>
    <property type="match status" value="1"/>
</dbReference>
<sequence>MTASPNSATPSSSGRSPEDQFRVVRKRNRVPLSCYPCRTRKKCDRGHPCSNCTKREGMDTLSCSYATPSSRKKGQGQAGPDDMQNRIDRLEGLVLSLMHGGANIDASSAASAAAAASVAPRSATDSGSSAMIDTGDDGAMMDDEEEDSDIDDSLATSLGVLKMDADKGKSMYVGQGNWHTILADISEVKNYFAAHKKDLEKSYENVMASKPPSARDGPTFFVGAVPATDVELRAELPPKSTILTLCGRYFNSMDNAINIVHAPTFHQLLRNHWQDPSKSPIMWLGLLYSILSLAMLSYHKVGDEPLEWKGRALELAAEYRLRTVQCLVTGDYTKPVEYTVETMLLYVFGEYSSRWDADLSLWLISSLITRIAFRMGYQRDPKWFPSITPFQAEMRRRTWALVRVADISFSHQVSLPNMIYEQDCDTELPSNLFDEEFGQDTKVMPPGRPNDEPTPISYMNYKVKLCLELGHILQTTGRIKDQVHYDEILRFDARLRELKAEMPPHLKLQPLDGSHDPMNLVIARFNLDILSLKIMCLLHRKYLSRARHNPRYAHSRRSAIEASLDTLRHLETLHRESQPNGRLHAIKWFVTSIATRDFLLPAMLILLELHFDSSADTSTERRDSHTRHFWTREQRLEMIRYLELTREIWSGLGHTSMEAVKATSILDIMLAKIKRPSGEPVATTHPLFPGSDDMRPEHSAAMTLGMLSGGVTPSPKPATTVFDAVRSPGGTVYPAFDLGGHGNNVNSIGSSGGSGSGMTPDFSGAGGDLLFGGGDPGAGPASPFTSMFGSMGGGVGGGVGGANMDFTSGLDWDAFENYAQTAHFGPAESLQFFSGSGEPAVQQQGDAPAMYPFVEDPGLMGAAMWGKKEEGNIQ</sequence>
<feature type="region of interest" description="Disordered" evidence="4">
    <location>
        <begin position="119"/>
        <end position="150"/>
    </location>
</feature>
<evidence type="ECO:0000313" key="8">
    <source>
        <dbReference type="Proteomes" id="UP001172155"/>
    </source>
</evidence>
<dbReference type="AlphaFoldDB" id="A0AA40FA39"/>
<protein>
    <submittedName>
        <fullName evidence="7">Fungal-specific transcription factor domain-containing protein</fullName>
    </submittedName>
</protein>
<dbReference type="Proteomes" id="UP001172155">
    <property type="component" value="Unassembled WGS sequence"/>
</dbReference>
<comment type="subcellular location">
    <subcellularLocation>
        <location evidence="1">Nucleus</location>
    </subcellularLocation>
</comment>
<dbReference type="PANTHER" id="PTHR31001:SF49">
    <property type="entry name" value="ZN(II)2CYS6 TRANSCRIPTION FACTOR (EUROFUNG)"/>
    <property type="match status" value="1"/>
</dbReference>
<feature type="domain" description="Zn(2)-C6 fungal-type" evidence="5">
    <location>
        <begin position="28"/>
        <end position="74"/>
    </location>
</feature>
<evidence type="ECO:0000256" key="3">
    <source>
        <dbReference type="ARBA" id="ARBA00023242"/>
    </source>
</evidence>
<dbReference type="SMART" id="SM00906">
    <property type="entry name" value="Fungal_trans"/>
    <property type="match status" value="1"/>
</dbReference>
<dbReference type="GO" id="GO:0003677">
    <property type="term" value="F:DNA binding"/>
    <property type="evidence" value="ECO:0007669"/>
    <property type="project" value="InterPro"/>
</dbReference>
<proteinExistence type="predicted"/>
<dbReference type="CDD" id="cd12148">
    <property type="entry name" value="fungal_TF_MHR"/>
    <property type="match status" value="1"/>
</dbReference>
<feature type="domain" description="Xylanolytic transcriptional activator regulatory" evidence="6">
    <location>
        <begin position="361"/>
        <end position="435"/>
    </location>
</feature>
<keyword evidence="8" id="KW-1185">Reference proteome</keyword>
<dbReference type="InterPro" id="IPR007219">
    <property type="entry name" value="XnlR_reg_dom"/>
</dbReference>
<dbReference type="GO" id="GO:0006351">
    <property type="term" value="P:DNA-templated transcription"/>
    <property type="evidence" value="ECO:0007669"/>
    <property type="project" value="InterPro"/>
</dbReference>
<dbReference type="InterPro" id="IPR001138">
    <property type="entry name" value="Zn2Cys6_DnaBD"/>
</dbReference>
<feature type="compositionally biased region" description="Low complexity" evidence="4">
    <location>
        <begin position="1"/>
        <end position="13"/>
    </location>
</feature>